<comment type="caution">
    <text evidence="7">The sequence shown here is derived from an EMBL/GenBank/DDBJ whole genome shotgun (WGS) entry which is preliminary data.</text>
</comment>
<dbReference type="GO" id="GO:0005737">
    <property type="term" value="C:cytoplasm"/>
    <property type="evidence" value="ECO:0007669"/>
    <property type="project" value="InterPro"/>
</dbReference>
<evidence type="ECO:0000256" key="2">
    <source>
        <dbReference type="ARBA" id="ARBA00010566"/>
    </source>
</evidence>
<gene>
    <name evidence="7" type="ORF">WJX84_007642</name>
</gene>
<dbReference type="Gene3D" id="2.20.28.60">
    <property type="match status" value="1"/>
</dbReference>
<dbReference type="GO" id="GO:0046912">
    <property type="term" value="F:acyltransferase activity, acyl groups converted into alkyl on transfer"/>
    <property type="evidence" value="ECO:0007669"/>
    <property type="project" value="InterPro"/>
</dbReference>
<keyword evidence="3" id="KW-0816">Tricarboxylic acid cycle</keyword>
<evidence type="ECO:0000313" key="8">
    <source>
        <dbReference type="Proteomes" id="UP001485043"/>
    </source>
</evidence>
<evidence type="ECO:0000256" key="5">
    <source>
        <dbReference type="RuleBase" id="RU000441"/>
    </source>
</evidence>
<dbReference type="Gene3D" id="1.10.580.10">
    <property type="entry name" value="Citrate Synthase, domain 1"/>
    <property type="match status" value="1"/>
</dbReference>
<dbReference type="InterPro" id="IPR016142">
    <property type="entry name" value="Citrate_synth-like_lrg_a-sub"/>
</dbReference>
<evidence type="ECO:0000256" key="1">
    <source>
        <dbReference type="ARBA" id="ARBA00004751"/>
    </source>
</evidence>
<dbReference type="NCBIfam" id="TIGR01798">
    <property type="entry name" value="cit_synth_I"/>
    <property type="match status" value="1"/>
</dbReference>
<dbReference type="NCBIfam" id="NF004126">
    <property type="entry name" value="PRK05614.1"/>
    <property type="match status" value="1"/>
</dbReference>
<dbReference type="PRINTS" id="PR00143">
    <property type="entry name" value="CITRTSNTHASE"/>
</dbReference>
<dbReference type="Proteomes" id="UP001485043">
    <property type="component" value="Unassembled WGS sequence"/>
</dbReference>
<sequence length="490" mass="53991">MLKSEQAIKMKEEGMAEVKMPDGQTLQLPVLSDAAGAKFLDVRKLQPTTGMCTFDPGFTSTGACQSQITFIDGKKGVLVYRGYSIDDLAEKGDFIDATYLLLHGELPTKSQREKFNFELTHHSLVHEQLIKFFQGFKHDAHPMAIMVGVVGALAAFYSDSADIGNPAERMRSCLRLIAKMPTLAAIAYKTSIGQPIVYPRNDLSYSENFLHMLFAVPTETYKIDPELARALEIILVLHMDHEQNASTSTVRTAGSSQANPFACIASGIAALWGPAHGGANEAVLRMLEVIGHVENIPDALERAKDKNDPFRLMGFGHRVYKTYDPRAKIMRSVCHGVLKAAKKENDPLLKIALELERIATSDEYFIKRGLYPNVDFYSGITLRAMGIPVSMYTVLFAVARTVGWVSQWKEMAEDPVPRISRPRQMYLGVMQRGFVSVESRGAGQAPKGAKTDDEEDARDAAQQGVDISSMGRLSSGSVSHPILSRSSIKK</sequence>
<reference evidence="7 8" key="1">
    <citation type="journal article" date="2024" name="Nat. Commun.">
        <title>Phylogenomics reveals the evolutionary origins of lichenization in chlorophyte algae.</title>
        <authorList>
            <person name="Puginier C."/>
            <person name="Libourel C."/>
            <person name="Otte J."/>
            <person name="Skaloud P."/>
            <person name="Haon M."/>
            <person name="Grisel S."/>
            <person name="Petersen M."/>
            <person name="Berrin J.G."/>
            <person name="Delaux P.M."/>
            <person name="Dal Grande F."/>
            <person name="Keller J."/>
        </authorList>
    </citation>
    <scope>NUCLEOTIDE SEQUENCE [LARGE SCALE GENOMIC DNA]</scope>
    <source>
        <strain evidence="7 8">SAG 2523</strain>
    </source>
</reference>
<dbReference type="Gene3D" id="1.10.230.10">
    <property type="entry name" value="Cytochrome P450-Terp, domain 2"/>
    <property type="match status" value="1"/>
</dbReference>
<evidence type="ECO:0000256" key="4">
    <source>
        <dbReference type="ARBA" id="ARBA00022679"/>
    </source>
</evidence>
<protein>
    <recommendedName>
        <fullName evidence="5">Citrate synthase</fullName>
    </recommendedName>
</protein>
<comment type="similarity">
    <text evidence="2 5">Belongs to the citrate synthase family.</text>
</comment>
<dbReference type="InterPro" id="IPR002020">
    <property type="entry name" value="Citrate_synthase"/>
</dbReference>
<dbReference type="PANTHER" id="PTHR42871">
    <property type="entry name" value="CITRATE SYNTHASE"/>
    <property type="match status" value="1"/>
</dbReference>
<dbReference type="InterPro" id="IPR019810">
    <property type="entry name" value="Citrate_synthase_AS"/>
</dbReference>
<comment type="pathway">
    <text evidence="1">Carbohydrate metabolism; tricarboxylic acid cycle; isocitrate from oxaloacetate: step 1/2.</text>
</comment>
<evidence type="ECO:0000256" key="3">
    <source>
        <dbReference type="ARBA" id="ARBA00022532"/>
    </source>
</evidence>
<proteinExistence type="inferred from homology"/>
<dbReference type="Pfam" id="PF00285">
    <property type="entry name" value="Citrate_synt"/>
    <property type="match status" value="1"/>
</dbReference>
<feature type="compositionally biased region" description="Low complexity" evidence="6">
    <location>
        <begin position="468"/>
        <end position="479"/>
    </location>
</feature>
<dbReference type="InterPro" id="IPR016143">
    <property type="entry name" value="Citrate_synth-like_sm_a-sub"/>
</dbReference>
<dbReference type="EMBL" id="JALJOV010000448">
    <property type="protein sequence ID" value="KAK9863630.1"/>
    <property type="molecule type" value="Genomic_DNA"/>
</dbReference>
<keyword evidence="8" id="KW-1185">Reference proteome</keyword>
<keyword evidence="4 5" id="KW-0808">Transferase</keyword>
<dbReference type="GO" id="GO:0006099">
    <property type="term" value="P:tricarboxylic acid cycle"/>
    <property type="evidence" value="ECO:0007669"/>
    <property type="project" value="UniProtKB-KW"/>
</dbReference>
<dbReference type="PROSITE" id="PS00480">
    <property type="entry name" value="CITRATE_SYNTHASE"/>
    <property type="match status" value="1"/>
</dbReference>
<dbReference type="PANTHER" id="PTHR42871:SF1">
    <property type="entry name" value="CITRATE SYNTHASE"/>
    <property type="match status" value="1"/>
</dbReference>
<accession>A0AAW1T4T5</accession>
<feature type="region of interest" description="Disordered" evidence="6">
    <location>
        <begin position="439"/>
        <end position="490"/>
    </location>
</feature>
<dbReference type="SUPFAM" id="SSF48256">
    <property type="entry name" value="Citrate synthase"/>
    <property type="match status" value="1"/>
</dbReference>
<organism evidence="7 8">
    <name type="scientific">Apatococcus fuscideae</name>
    <dbReference type="NCBI Taxonomy" id="2026836"/>
    <lineage>
        <taxon>Eukaryota</taxon>
        <taxon>Viridiplantae</taxon>
        <taxon>Chlorophyta</taxon>
        <taxon>core chlorophytes</taxon>
        <taxon>Trebouxiophyceae</taxon>
        <taxon>Chlorellales</taxon>
        <taxon>Chlorellaceae</taxon>
        <taxon>Apatococcus</taxon>
    </lineage>
</organism>
<name>A0AAW1T4T5_9CHLO</name>
<dbReference type="InterPro" id="IPR010953">
    <property type="entry name" value="Citrate_synthase_typ-I"/>
</dbReference>
<dbReference type="FunFam" id="1.10.230.10:FF:000002">
    <property type="entry name" value="Citrate synthase"/>
    <property type="match status" value="1"/>
</dbReference>
<dbReference type="AlphaFoldDB" id="A0AAW1T4T5"/>
<evidence type="ECO:0000313" key="7">
    <source>
        <dbReference type="EMBL" id="KAK9863630.1"/>
    </source>
</evidence>
<evidence type="ECO:0000256" key="6">
    <source>
        <dbReference type="SAM" id="MobiDB-lite"/>
    </source>
</evidence>
<dbReference type="CDD" id="cd06114">
    <property type="entry name" value="EcCS_like"/>
    <property type="match status" value="1"/>
</dbReference>
<dbReference type="InterPro" id="IPR036969">
    <property type="entry name" value="Citrate_synthase_sf"/>
</dbReference>